<dbReference type="GO" id="GO:0000122">
    <property type="term" value="P:negative regulation of transcription by RNA polymerase II"/>
    <property type="evidence" value="ECO:0007669"/>
    <property type="project" value="TreeGrafter"/>
</dbReference>
<gene>
    <name evidence="3" type="primary">FAM220A</name>
</gene>
<evidence type="ECO:0000259" key="1">
    <source>
        <dbReference type="Pfam" id="PF15487"/>
    </source>
</evidence>
<organism evidence="2 3">
    <name type="scientific">Odobenus rosmarus divergens</name>
    <name type="common">Pacific walrus</name>
    <dbReference type="NCBI Taxonomy" id="9708"/>
    <lineage>
        <taxon>Eukaryota</taxon>
        <taxon>Metazoa</taxon>
        <taxon>Chordata</taxon>
        <taxon>Craniata</taxon>
        <taxon>Vertebrata</taxon>
        <taxon>Euteleostomi</taxon>
        <taxon>Mammalia</taxon>
        <taxon>Eutheria</taxon>
        <taxon>Laurasiatheria</taxon>
        <taxon>Carnivora</taxon>
        <taxon>Caniformia</taxon>
        <taxon>Pinnipedia</taxon>
        <taxon>Odobenidae</taxon>
        <taxon>Odobenus</taxon>
    </lineage>
</organism>
<dbReference type="InterPro" id="IPR040355">
    <property type="entry name" value="FAM220A"/>
</dbReference>
<dbReference type="Proteomes" id="UP000245340">
    <property type="component" value="Unplaced"/>
</dbReference>
<sequence length="265" mass="28497">MRDRVGALGTCLRKVKGAGEDSDRLLNGLERAQGESLCPTDTPSSSCMQIPAVDVDGNPQNEELSMEMKNAPSEASLLLHSGNKALPCLKESLKRNSASVVGQSKTVHVFCALAEERFAGVSCGVGDALVRHWLGGGPRATNSHGGWCHPGEPWASGLPSSQKRSEMGISEEEPPSALLEGLGFELELSGLHFVLFTLLHARPEVFLNDETKCVFLGHPEPLFSEQTVEYKKMLSSIKSTSNDLQIILGLLALPAFEVANPLRHS</sequence>
<dbReference type="PANTHER" id="PTHR31980">
    <property type="entry name" value="PROTEIN FAM220A"/>
    <property type="match status" value="1"/>
</dbReference>
<proteinExistence type="predicted"/>
<dbReference type="KEGG" id="oro:101378984"/>
<name>A0A2U3VHE8_ODORO</name>
<evidence type="ECO:0000313" key="3">
    <source>
        <dbReference type="RefSeq" id="XP_004394219.1"/>
    </source>
</evidence>
<reference evidence="3" key="1">
    <citation type="submission" date="2025-08" db="UniProtKB">
        <authorList>
            <consortium name="RefSeq"/>
        </authorList>
    </citation>
    <scope>IDENTIFICATION</scope>
</reference>
<dbReference type="GeneID" id="101378984"/>
<dbReference type="AlphaFoldDB" id="A0A2U3VHE8"/>
<dbReference type="OrthoDB" id="60433at2759"/>
<dbReference type="Pfam" id="PF15487">
    <property type="entry name" value="FAM220"/>
    <property type="match status" value="1"/>
</dbReference>
<feature type="domain" description="SIPAR" evidence="1">
    <location>
        <begin position="2"/>
        <end position="258"/>
    </location>
</feature>
<protein>
    <submittedName>
        <fullName evidence="3">Protein FAM220A</fullName>
    </submittedName>
</protein>
<dbReference type="InterPro" id="IPR029155">
    <property type="entry name" value="SIPAR"/>
</dbReference>
<evidence type="ECO:0000313" key="2">
    <source>
        <dbReference type="Proteomes" id="UP000245340"/>
    </source>
</evidence>
<dbReference type="GO" id="GO:0097677">
    <property type="term" value="F:STAT family protein binding"/>
    <property type="evidence" value="ECO:0007669"/>
    <property type="project" value="TreeGrafter"/>
</dbReference>
<dbReference type="CTD" id="84792"/>
<dbReference type="InParanoid" id="A0A2U3VHE8"/>
<dbReference type="GO" id="GO:0005634">
    <property type="term" value="C:nucleus"/>
    <property type="evidence" value="ECO:0007669"/>
    <property type="project" value="TreeGrafter"/>
</dbReference>
<keyword evidence="2" id="KW-1185">Reference proteome</keyword>
<accession>A0A2U3VHE8</accession>
<dbReference type="STRING" id="9708.A0A2U3VHE8"/>
<dbReference type="RefSeq" id="XP_004394219.1">
    <property type="nucleotide sequence ID" value="XM_004394162.2"/>
</dbReference>
<dbReference type="PANTHER" id="PTHR31980:SF1">
    <property type="entry name" value="PROTEIN FAM220A"/>
    <property type="match status" value="1"/>
</dbReference>